<dbReference type="InterPro" id="IPR021765">
    <property type="entry name" value="UstYa-like"/>
</dbReference>
<dbReference type="PANTHER" id="PTHR33365:SF4">
    <property type="entry name" value="CYCLOCHLOROTINE BIOSYNTHESIS PROTEIN O"/>
    <property type="match status" value="1"/>
</dbReference>
<keyword evidence="3" id="KW-0472">Membrane</keyword>
<evidence type="ECO:0000256" key="1">
    <source>
        <dbReference type="ARBA" id="ARBA00004685"/>
    </source>
</evidence>
<dbReference type="PANTHER" id="PTHR33365">
    <property type="entry name" value="YALI0B05434P"/>
    <property type="match status" value="1"/>
</dbReference>
<keyword evidence="3" id="KW-0812">Transmembrane</keyword>
<name>A0A139HFR5_9PEZI</name>
<evidence type="ECO:0000256" key="3">
    <source>
        <dbReference type="SAM" id="Phobius"/>
    </source>
</evidence>
<dbReference type="STRING" id="321146.A0A139HFR5"/>
<keyword evidence="3" id="KW-1133">Transmembrane helix</keyword>
<evidence type="ECO:0000256" key="2">
    <source>
        <dbReference type="ARBA" id="ARBA00035112"/>
    </source>
</evidence>
<dbReference type="AlphaFoldDB" id="A0A139HFR5"/>
<evidence type="ECO:0008006" key="6">
    <source>
        <dbReference type="Google" id="ProtNLM"/>
    </source>
</evidence>
<reference evidence="4 5" key="1">
    <citation type="submission" date="2015-07" db="EMBL/GenBank/DDBJ databases">
        <title>Comparative genomics of the Sigatoka disease complex on banana suggests a link between parallel evolutionary changes in Pseudocercospora fijiensis and Pseudocercospora eumusae and increased virulence on the banana host.</title>
        <authorList>
            <person name="Chang T.-C."/>
            <person name="Salvucci A."/>
            <person name="Crous P.W."/>
            <person name="Stergiopoulos I."/>
        </authorList>
    </citation>
    <scope>NUCLEOTIDE SEQUENCE [LARGE SCALE GENOMIC DNA]</scope>
    <source>
        <strain evidence="4 5">CBS 114824</strain>
    </source>
</reference>
<dbReference type="OrthoDB" id="3687641at2759"/>
<sequence>MNQTSEYSKLVNEKFDGGEGGSFDDVPLQTQSHSRRKQTYRYGSWLILLFTNAITFLGSNGWLSLKDPSRCSPTAIDESLGPIMSSIDRTWRVRTFNDFEWNMTRYTARAEDVGDDVEESWNDMGFTGPPSIIPLEEAHYWNLDEKHVTTDPKTDPTAPYAGVIVKLQVHHDLHCVNYLRQGLYFNRDYYVRTNHASWTAKEHEMHGKYPLVELHLAHCLDYLRQMILCQADLGVIPFVQKGSAQVLDFARPRQCRNYESVMDWYETHKHGRAHLPEDASLSGHKDFTYFSWTGQD</sequence>
<comment type="caution">
    <text evidence="4">The sequence shown here is derived from an EMBL/GenBank/DDBJ whole genome shotgun (WGS) entry which is preliminary data.</text>
</comment>
<comment type="pathway">
    <text evidence="1">Mycotoxin biosynthesis.</text>
</comment>
<keyword evidence="5" id="KW-1185">Reference proteome</keyword>
<dbReference type="Proteomes" id="UP000070133">
    <property type="component" value="Unassembled WGS sequence"/>
</dbReference>
<proteinExistence type="inferred from homology"/>
<gene>
    <name evidence="4" type="ORF">AC578_7068</name>
</gene>
<dbReference type="GO" id="GO:0043386">
    <property type="term" value="P:mycotoxin biosynthetic process"/>
    <property type="evidence" value="ECO:0007669"/>
    <property type="project" value="InterPro"/>
</dbReference>
<evidence type="ECO:0000313" key="4">
    <source>
        <dbReference type="EMBL" id="KXT01273.1"/>
    </source>
</evidence>
<evidence type="ECO:0000313" key="5">
    <source>
        <dbReference type="Proteomes" id="UP000070133"/>
    </source>
</evidence>
<dbReference type="EMBL" id="LFZN01000058">
    <property type="protein sequence ID" value="KXT01273.1"/>
    <property type="molecule type" value="Genomic_DNA"/>
</dbReference>
<feature type="transmembrane region" description="Helical" evidence="3">
    <location>
        <begin position="42"/>
        <end position="63"/>
    </location>
</feature>
<protein>
    <recommendedName>
        <fullName evidence="6">Tat pathway signal sequence</fullName>
    </recommendedName>
</protein>
<dbReference type="Pfam" id="PF11807">
    <property type="entry name" value="UstYa"/>
    <property type="match status" value="1"/>
</dbReference>
<comment type="similarity">
    <text evidence="2">Belongs to the ustYa family.</text>
</comment>
<organism evidence="4 5">
    <name type="scientific">Pseudocercospora eumusae</name>
    <dbReference type="NCBI Taxonomy" id="321146"/>
    <lineage>
        <taxon>Eukaryota</taxon>
        <taxon>Fungi</taxon>
        <taxon>Dikarya</taxon>
        <taxon>Ascomycota</taxon>
        <taxon>Pezizomycotina</taxon>
        <taxon>Dothideomycetes</taxon>
        <taxon>Dothideomycetidae</taxon>
        <taxon>Mycosphaerellales</taxon>
        <taxon>Mycosphaerellaceae</taxon>
        <taxon>Pseudocercospora</taxon>
    </lineage>
</organism>
<accession>A0A139HFR5</accession>